<gene>
    <name evidence="1" type="ORF">GBAR_LOCUS22574</name>
</gene>
<name>A0AA35X7I6_GEOBA</name>
<evidence type="ECO:0000313" key="1">
    <source>
        <dbReference type="EMBL" id="CAI8040527.1"/>
    </source>
</evidence>
<dbReference type="Proteomes" id="UP001174909">
    <property type="component" value="Unassembled WGS sequence"/>
</dbReference>
<comment type="caution">
    <text evidence="1">The sequence shown here is derived from an EMBL/GenBank/DDBJ whole genome shotgun (WGS) entry which is preliminary data.</text>
</comment>
<protein>
    <submittedName>
        <fullName evidence="1">Uncharacterized protein</fullName>
    </submittedName>
</protein>
<organism evidence="1 2">
    <name type="scientific">Geodia barretti</name>
    <name type="common">Barrett's horny sponge</name>
    <dbReference type="NCBI Taxonomy" id="519541"/>
    <lineage>
        <taxon>Eukaryota</taxon>
        <taxon>Metazoa</taxon>
        <taxon>Porifera</taxon>
        <taxon>Demospongiae</taxon>
        <taxon>Heteroscleromorpha</taxon>
        <taxon>Tetractinellida</taxon>
        <taxon>Astrophorina</taxon>
        <taxon>Geodiidae</taxon>
        <taxon>Geodia</taxon>
    </lineage>
</organism>
<dbReference type="EMBL" id="CASHTH010003115">
    <property type="protein sequence ID" value="CAI8040527.1"/>
    <property type="molecule type" value="Genomic_DNA"/>
</dbReference>
<keyword evidence="2" id="KW-1185">Reference proteome</keyword>
<proteinExistence type="predicted"/>
<accession>A0AA35X7I6</accession>
<dbReference type="AlphaFoldDB" id="A0AA35X7I6"/>
<sequence>MKKMEQWHRHLVVYRHTRQWRRGRLTTPTRAHLTTVAETLTNRTRQRMKNLPAPIQSTASH</sequence>
<reference evidence="1" key="1">
    <citation type="submission" date="2023-03" db="EMBL/GenBank/DDBJ databases">
        <authorList>
            <person name="Steffen K."/>
            <person name="Cardenas P."/>
        </authorList>
    </citation>
    <scope>NUCLEOTIDE SEQUENCE</scope>
</reference>
<evidence type="ECO:0000313" key="2">
    <source>
        <dbReference type="Proteomes" id="UP001174909"/>
    </source>
</evidence>